<sequence>MILRPLATKSAMRQESRRESICKICQKIVIRKTTRRKERNLNCLNRTRTVRSITPFTESTVSKQVIGFKGADQIPFDYSYWKNRRYSISRGTDLDRIINKLVKDHHHANVMIMITPSSRHQNLYKLHVIERYSRVHLGMTSITQTELNNLKLSDAFQKYCIVFSSRYINLKTVALESKTINNLVNALNRNCCCLQFSMDTNKCIGSQCTLKNQISTAGDFFKQSPKILEATKSIMQPNLEAGDGMIATEKEMLYLIHCINASSPTRGKDIDRFFKVTEYLKFNIILRPELCGILSPILNDDAANLTRFHLECFRPDKKYMGSICLDSEELLRKIDNNPGLLDKIQVIEDVFEITSLPPILIKLFRNLCLWLGLEIIYDMVGEYFFDRLEAGSILY</sequence>
<accession>A0A1A9Z7Y5</accession>
<name>A0A1A9Z7Y5_GLOPL</name>
<proteinExistence type="predicted"/>
<evidence type="ECO:0000313" key="1">
    <source>
        <dbReference type="EnsemblMetazoa" id="GPAI006520-PA"/>
    </source>
</evidence>
<dbReference type="VEuPathDB" id="VectorBase:GPAI006520"/>
<keyword evidence="2" id="KW-1185">Reference proteome</keyword>
<protein>
    <submittedName>
        <fullName evidence="1">Uncharacterized protein</fullName>
    </submittedName>
</protein>
<organism evidence="1 2">
    <name type="scientific">Glossina pallidipes</name>
    <name type="common">Tsetse fly</name>
    <dbReference type="NCBI Taxonomy" id="7398"/>
    <lineage>
        <taxon>Eukaryota</taxon>
        <taxon>Metazoa</taxon>
        <taxon>Ecdysozoa</taxon>
        <taxon>Arthropoda</taxon>
        <taxon>Hexapoda</taxon>
        <taxon>Insecta</taxon>
        <taxon>Pterygota</taxon>
        <taxon>Neoptera</taxon>
        <taxon>Endopterygota</taxon>
        <taxon>Diptera</taxon>
        <taxon>Brachycera</taxon>
        <taxon>Muscomorpha</taxon>
        <taxon>Hippoboscoidea</taxon>
        <taxon>Glossinidae</taxon>
        <taxon>Glossina</taxon>
    </lineage>
</organism>
<reference evidence="1" key="2">
    <citation type="submission" date="2020-05" db="UniProtKB">
        <authorList>
            <consortium name="EnsemblMetazoa"/>
        </authorList>
    </citation>
    <scope>IDENTIFICATION</scope>
    <source>
        <strain evidence="1">IAEA</strain>
    </source>
</reference>
<dbReference type="AlphaFoldDB" id="A0A1A9Z7Y5"/>
<reference evidence="2" key="1">
    <citation type="submission" date="2014-03" db="EMBL/GenBank/DDBJ databases">
        <authorList>
            <person name="Aksoy S."/>
            <person name="Warren W."/>
            <person name="Wilson R.K."/>
        </authorList>
    </citation>
    <scope>NUCLEOTIDE SEQUENCE [LARGE SCALE GENOMIC DNA]</scope>
    <source>
        <strain evidence="2">IAEA</strain>
    </source>
</reference>
<evidence type="ECO:0000313" key="2">
    <source>
        <dbReference type="Proteomes" id="UP000092445"/>
    </source>
</evidence>
<dbReference type="Proteomes" id="UP000092445">
    <property type="component" value="Unassembled WGS sequence"/>
</dbReference>
<dbReference type="EnsemblMetazoa" id="GPAI006520-RA">
    <property type="protein sequence ID" value="GPAI006520-PA"/>
    <property type="gene ID" value="GPAI006520"/>
</dbReference>